<name>A0AAD7ZRN6_DIPPU</name>
<sequence length="317" mass="36981">MLLDRKSEEACSFPNWYPQFSNFALESVVVPIDEQVFDYLLEDSTLVLPKEAYVNLKKDEFFEQEGECLDENDTENDEVEIEQPSFPSFSEALSQALTSLGGEVFIKLNWSSPMDASWITSNKSLKCTTLEDMYLLLKSSDILAKELAHIKEAQNMGTTNGCVVIKRWCDIFPEHEFRCFVTGHKLVGISQRDYKTYYGYIAHQKFIIREDIVKFFAENIRGKFPVENYTFDILRISRNKIKIIDFGPFVAKRTNTLLFTWEELQDLPNSNEDDVLTPEFRFLGENPGFQLNHYRHYGLPQDLEQLRQESDVQMMFQ</sequence>
<comment type="caution">
    <text evidence="2">The sequence shown here is derived from an EMBL/GenBank/DDBJ whole genome shotgun (WGS) entry which is preliminary data.</text>
</comment>
<gene>
    <name evidence="2" type="ORF">L9F63_002733</name>
</gene>
<dbReference type="PANTHER" id="PTHR15323">
    <property type="entry name" value="D123 PROTEIN"/>
    <property type="match status" value="1"/>
</dbReference>
<dbReference type="AlphaFoldDB" id="A0AAD7ZRN6"/>
<dbReference type="Pfam" id="PF07065">
    <property type="entry name" value="D123"/>
    <property type="match status" value="1"/>
</dbReference>
<evidence type="ECO:0008006" key="4">
    <source>
        <dbReference type="Google" id="ProtNLM"/>
    </source>
</evidence>
<dbReference type="GO" id="GO:0005737">
    <property type="term" value="C:cytoplasm"/>
    <property type="evidence" value="ECO:0007669"/>
    <property type="project" value="TreeGrafter"/>
</dbReference>
<dbReference type="PANTHER" id="PTHR15323:SF6">
    <property type="entry name" value="CELL DIVISION CYCLE PROTEIN 123 HOMOLOG"/>
    <property type="match status" value="1"/>
</dbReference>
<reference evidence="2" key="2">
    <citation type="submission" date="2023-05" db="EMBL/GenBank/DDBJ databases">
        <authorList>
            <person name="Fouks B."/>
        </authorList>
    </citation>
    <scope>NUCLEOTIDE SEQUENCE</scope>
    <source>
        <strain evidence="2">Stay&amp;Tobe</strain>
        <tissue evidence="2">Testes</tissue>
    </source>
</reference>
<evidence type="ECO:0000256" key="1">
    <source>
        <dbReference type="ARBA" id="ARBA00011047"/>
    </source>
</evidence>
<accession>A0AAD7ZRN6</accession>
<evidence type="ECO:0000313" key="2">
    <source>
        <dbReference type="EMBL" id="KAJ9585468.1"/>
    </source>
</evidence>
<dbReference type="InterPro" id="IPR009772">
    <property type="entry name" value="CDC123"/>
</dbReference>
<dbReference type="Proteomes" id="UP001233999">
    <property type="component" value="Unassembled WGS sequence"/>
</dbReference>
<dbReference type="EMBL" id="JASPKZ010007268">
    <property type="protein sequence ID" value="KAJ9585468.1"/>
    <property type="molecule type" value="Genomic_DNA"/>
</dbReference>
<reference evidence="2" key="1">
    <citation type="journal article" date="2023" name="IScience">
        <title>Live-bearing cockroach genome reveals convergent evolutionary mechanisms linked to viviparity in insects and beyond.</title>
        <authorList>
            <person name="Fouks B."/>
            <person name="Harrison M.C."/>
            <person name="Mikhailova A.A."/>
            <person name="Marchal E."/>
            <person name="English S."/>
            <person name="Carruthers M."/>
            <person name="Jennings E.C."/>
            <person name="Chiamaka E.L."/>
            <person name="Frigard R.A."/>
            <person name="Pippel M."/>
            <person name="Attardo G.M."/>
            <person name="Benoit J.B."/>
            <person name="Bornberg-Bauer E."/>
            <person name="Tobe S.S."/>
        </authorList>
    </citation>
    <scope>NUCLEOTIDE SEQUENCE</scope>
    <source>
        <strain evidence="2">Stay&amp;Tobe</strain>
    </source>
</reference>
<protein>
    <recommendedName>
        <fullName evidence="4">Cell division cycle protein 123 homolog</fullName>
    </recommendedName>
</protein>
<evidence type="ECO:0000313" key="3">
    <source>
        <dbReference type="Proteomes" id="UP001233999"/>
    </source>
</evidence>
<organism evidence="2 3">
    <name type="scientific">Diploptera punctata</name>
    <name type="common">Pacific beetle cockroach</name>
    <dbReference type="NCBI Taxonomy" id="6984"/>
    <lineage>
        <taxon>Eukaryota</taxon>
        <taxon>Metazoa</taxon>
        <taxon>Ecdysozoa</taxon>
        <taxon>Arthropoda</taxon>
        <taxon>Hexapoda</taxon>
        <taxon>Insecta</taxon>
        <taxon>Pterygota</taxon>
        <taxon>Neoptera</taxon>
        <taxon>Polyneoptera</taxon>
        <taxon>Dictyoptera</taxon>
        <taxon>Blattodea</taxon>
        <taxon>Blaberoidea</taxon>
        <taxon>Blaberidae</taxon>
        <taxon>Diplopterinae</taxon>
        <taxon>Diploptera</taxon>
    </lineage>
</organism>
<proteinExistence type="inferred from homology"/>
<comment type="similarity">
    <text evidence="1">Belongs to the CDC123 family.</text>
</comment>
<keyword evidence="3" id="KW-1185">Reference proteome</keyword>
<feature type="non-terminal residue" evidence="2">
    <location>
        <position position="1"/>
    </location>
</feature>